<organism evidence="4 5">
    <name type="scientific">Arthrobacter horti</name>
    <dbReference type="NCBI Taxonomy" id="3068273"/>
    <lineage>
        <taxon>Bacteria</taxon>
        <taxon>Bacillati</taxon>
        <taxon>Actinomycetota</taxon>
        <taxon>Actinomycetes</taxon>
        <taxon>Micrococcales</taxon>
        <taxon>Micrococcaceae</taxon>
        <taxon>Arthrobacter</taxon>
    </lineage>
</organism>
<comment type="caution">
    <text evidence="4">The sequence shown here is derived from an EMBL/GenBank/DDBJ whole genome shotgun (WGS) entry which is preliminary data.</text>
</comment>
<dbReference type="PANTHER" id="PTHR30383:SF29">
    <property type="entry name" value="SGNH HYDROLASE-TYPE ESTERASE DOMAIN-CONTAINING PROTEIN"/>
    <property type="match status" value="1"/>
</dbReference>
<dbReference type="EMBL" id="JAVALS010000004">
    <property type="protein sequence ID" value="MDP5227116.1"/>
    <property type="molecule type" value="Genomic_DNA"/>
</dbReference>
<accession>A0ABT9INF9</accession>
<proteinExistence type="predicted"/>
<dbReference type="SUPFAM" id="SSF52266">
    <property type="entry name" value="SGNH hydrolase"/>
    <property type="match status" value="1"/>
</dbReference>
<feature type="region of interest" description="Disordered" evidence="1">
    <location>
        <begin position="26"/>
        <end position="53"/>
    </location>
</feature>
<sequence length="250" mass="25869">MNRLPRRTLLSAAMLTLIAAGVAFSHDPTPESRPSVQAATSGGAARPASAEGSVTGKGTALLIGDSQSGGAAGVGPADTWPQRGLATLGYKVTWVGAGGTGYVAARGGDHPADNYLRSFQKQAWKLPSVAPELVVVEGGGNDAGQHRPLDQVQRNAHLLIQLLKQRYPASRILVVGVLSKSAAEGGEARLAVDSAAAQAARDLHVPFVDPGGWVTRYGLESRMADGVHLKASGHSFLTPVFADAVRTALR</sequence>
<dbReference type="CDD" id="cd00229">
    <property type="entry name" value="SGNH_hydrolase"/>
    <property type="match status" value="1"/>
</dbReference>
<name>A0ABT9INF9_9MICC</name>
<feature type="signal peptide" evidence="2">
    <location>
        <begin position="1"/>
        <end position="25"/>
    </location>
</feature>
<dbReference type="InterPro" id="IPR051532">
    <property type="entry name" value="Ester_Hydrolysis_Enzymes"/>
</dbReference>
<evidence type="ECO:0000256" key="2">
    <source>
        <dbReference type="SAM" id="SignalP"/>
    </source>
</evidence>
<keyword evidence="4" id="KW-0378">Hydrolase</keyword>
<evidence type="ECO:0000259" key="3">
    <source>
        <dbReference type="Pfam" id="PF13472"/>
    </source>
</evidence>
<dbReference type="GO" id="GO:0016787">
    <property type="term" value="F:hydrolase activity"/>
    <property type="evidence" value="ECO:0007669"/>
    <property type="project" value="UniProtKB-KW"/>
</dbReference>
<protein>
    <submittedName>
        <fullName evidence="4">SGNH/GDSL hydrolase family protein</fullName>
        <ecNumber evidence="4">3.1.-.-</ecNumber>
    </submittedName>
</protein>
<reference evidence="4 5" key="1">
    <citation type="submission" date="2023-08" db="EMBL/GenBank/DDBJ databases">
        <title>Arthrobacter horti sp. nov., isolated from forest soil.</title>
        <authorList>
            <person name="Park M."/>
        </authorList>
    </citation>
    <scope>NUCLEOTIDE SEQUENCE [LARGE SCALE GENOMIC DNA]</scope>
    <source>
        <strain evidence="4 5">YJM1</strain>
    </source>
</reference>
<dbReference type="PANTHER" id="PTHR30383">
    <property type="entry name" value="THIOESTERASE 1/PROTEASE 1/LYSOPHOSPHOLIPASE L1"/>
    <property type="match status" value="1"/>
</dbReference>
<feature type="domain" description="SGNH hydrolase-type esterase" evidence="3">
    <location>
        <begin position="62"/>
        <end position="234"/>
    </location>
</feature>
<dbReference type="PROSITE" id="PS51318">
    <property type="entry name" value="TAT"/>
    <property type="match status" value="1"/>
</dbReference>
<dbReference type="Gene3D" id="3.40.50.1110">
    <property type="entry name" value="SGNH hydrolase"/>
    <property type="match status" value="1"/>
</dbReference>
<evidence type="ECO:0000256" key="1">
    <source>
        <dbReference type="SAM" id="MobiDB-lite"/>
    </source>
</evidence>
<dbReference type="InterPro" id="IPR006311">
    <property type="entry name" value="TAT_signal"/>
</dbReference>
<keyword evidence="5" id="KW-1185">Reference proteome</keyword>
<dbReference type="Pfam" id="PF13472">
    <property type="entry name" value="Lipase_GDSL_2"/>
    <property type="match status" value="1"/>
</dbReference>
<dbReference type="InterPro" id="IPR036514">
    <property type="entry name" value="SGNH_hydro_sf"/>
</dbReference>
<dbReference type="InterPro" id="IPR013830">
    <property type="entry name" value="SGNH_hydro"/>
</dbReference>
<dbReference type="EC" id="3.1.-.-" evidence="4"/>
<evidence type="ECO:0000313" key="5">
    <source>
        <dbReference type="Proteomes" id="UP001232725"/>
    </source>
</evidence>
<feature type="chain" id="PRO_5046981974" evidence="2">
    <location>
        <begin position="26"/>
        <end position="250"/>
    </location>
</feature>
<dbReference type="Proteomes" id="UP001232725">
    <property type="component" value="Unassembled WGS sequence"/>
</dbReference>
<gene>
    <name evidence="4" type="ORF">Q9R02_08135</name>
</gene>
<evidence type="ECO:0000313" key="4">
    <source>
        <dbReference type="EMBL" id="MDP5227116.1"/>
    </source>
</evidence>
<keyword evidence="2" id="KW-0732">Signal</keyword>
<dbReference type="RefSeq" id="WP_305996166.1">
    <property type="nucleotide sequence ID" value="NZ_JAVALS010000004.1"/>
</dbReference>